<feature type="region of interest" description="Disordered" evidence="6">
    <location>
        <begin position="364"/>
        <end position="386"/>
    </location>
</feature>
<dbReference type="AlphaFoldDB" id="A0AAJ0DLH1"/>
<reference evidence="8" key="1">
    <citation type="submission" date="2023-04" db="EMBL/GenBank/DDBJ databases">
        <title>Black Yeasts Isolated from many extreme environments.</title>
        <authorList>
            <person name="Coleine C."/>
            <person name="Stajich J.E."/>
            <person name="Selbmann L."/>
        </authorList>
    </citation>
    <scope>NUCLEOTIDE SEQUENCE</scope>
    <source>
        <strain evidence="8">CCFEE 5312</strain>
    </source>
</reference>
<keyword evidence="9" id="KW-1185">Reference proteome</keyword>
<sequence>MVALTAMESLSIGNCQALIMLCYERVGSGQWQQVFSLIASLVRTVDYLGLTVEPNERRPKPLLPPLVLLHEPTSPAETEERKRVFWNSFILDRFFSVSCGFSTGFTSDNVSRQLPCNGGIWRRDEESRTPYFGLWEKSQARIGRPITSLAGFKVSPNDPAHPGESPEAGTIDISQIGALAYRIEATEGLSQVSSFFLQQNVDSGDRAQIDDWLTRFKELDPRLVQWKRFLSDRWKQSNVSKDATVRMDPNLEEMSRRWRGHEARQEVHSADTVSASAELDLAGRYALQLREYHAKCQEEPQFANEIMSYSGADVILSPQTRSAHYAAGQGILTGSTPASQTGGASRVTWSEREEAVTPMHFPRNRSETAMSTSPVVARPPSAQPQMSGAEYAGVHFRPGTYDTPGAQNNYGMTGDMLAFGHDFVDMDRVITSNGADFSFYGMNEFGYGYHPQ</sequence>
<dbReference type="EMBL" id="JAWDJX010000020">
    <property type="protein sequence ID" value="KAK3052475.1"/>
    <property type="molecule type" value="Genomic_DNA"/>
</dbReference>
<feature type="domain" description="Xylanolytic transcriptional activator regulatory" evidence="7">
    <location>
        <begin position="34"/>
        <end position="121"/>
    </location>
</feature>
<dbReference type="Pfam" id="PF04082">
    <property type="entry name" value="Fungal_trans"/>
    <property type="match status" value="1"/>
</dbReference>
<dbReference type="InterPro" id="IPR007219">
    <property type="entry name" value="XnlR_reg_dom"/>
</dbReference>
<dbReference type="GO" id="GO:0005634">
    <property type="term" value="C:nucleus"/>
    <property type="evidence" value="ECO:0007669"/>
    <property type="project" value="UniProtKB-SubCell"/>
</dbReference>
<name>A0AAJ0DLH1_9PEZI</name>
<dbReference type="Proteomes" id="UP001271007">
    <property type="component" value="Unassembled WGS sequence"/>
</dbReference>
<dbReference type="GO" id="GO:0006351">
    <property type="term" value="P:DNA-templated transcription"/>
    <property type="evidence" value="ECO:0007669"/>
    <property type="project" value="InterPro"/>
</dbReference>
<keyword evidence="5" id="KW-0539">Nucleus</keyword>
<evidence type="ECO:0000256" key="6">
    <source>
        <dbReference type="SAM" id="MobiDB-lite"/>
    </source>
</evidence>
<organism evidence="8 9">
    <name type="scientific">Extremus antarcticus</name>
    <dbReference type="NCBI Taxonomy" id="702011"/>
    <lineage>
        <taxon>Eukaryota</taxon>
        <taxon>Fungi</taxon>
        <taxon>Dikarya</taxon>
        <taxon>Ascomycota</taxon>
        <taxon>Pezizomycotina</taxon>
        <taxon>Dothideomycetes</taxon>
        <taxon>Dothideomycetidae</taxon>
        <taxon>Mycosphaerellales</taxon>
        <taxon>Extremaceae</taxon>
        <taxon>Extremus</taxon>
    </lineage>
</organism>
<dbReference type="InterPro" id="IPR050815">
    <property type="entry name" value="TF_fung"/>
</dbReference>
<dbReference type="GO" id="GO:0003677">
    <property type="term" value="F:DNA binding"/>
    <property type="evidence" value="ECO:0007669"/>
    <property type="project" value="InterPro"/>
</dbReference>
<keyword evidence="4" id="KW-0804">Transcription</keyword>
<keyword evidence="2" id="KW-0479">Metal-binding</keyword>
<dbReference type="GO" id="GO:0008270">
    <property type="term" value="F:zinc ion binding"/>
    <property type="evidence" value="ECO:0007669"/>
    <property type="project" value="InterPro"/>
</dbReference>
<proteinExistence type="predicted"/>
<evidence type="ECO:0000256" key="4">
    <source>
        <dbReference type="ARBA" id="ARBA00023163"/>
    </source>
</evidence>
<evidence type="ECO:0000313" key="8">
    <source>
        <dbReference type="EMBL" id="KAK3052475.1"/>
    </source>
</evidence>
<dbReference type="GO" id="GO:0000981">
    <property type="term" value="F:DNA-binding transcription factor activity, RNA polymerase II-specific"/>
    <property type="evidence" value="ECO:0007669"/>
    <property type="project" value="InterPro"/>
</dbReference>
<evidence type="ECO:0000256" key="1">
    <source>
        <dbReference type="ARBA" id="ARBA00004123"/>
    </source>
</evidence>
<dbReference type="PANTHER" id="PTHR47338">
    <property type="entry name" value="ZN(II)2CYS6 TRANSCRIPTION FACTOR (EUROFUNG)-RELATED"/>
    <property type="match status" value="1"/>
</dbReference>
<evidence type="ECO:0000256" key="5">
    <source>
        <dbReference type="ARBA" id="ARBA00023242"/>
    </source>
</evidence>
<protein>
    <recommendedName>
        <fullName evidence="7">Xylanolytic transcriptional activator regulatory domain-containing protein</fullName>
    </recommendedName>
</protein>
<comment type="caution">
    <text evidence="8">The sequence shown here is derived from an EMBL/GenBank/DDBJ whole genome shotgun (WGS) entry which is preliminary data.</text>
</comment>
<evidence type="ECO:0000313" key="9">
    <source>
        <dbReference type="Proteomes" id="UP001271007"/>
    </source>
</evidence>
<keyword evidence="3" id="KW-0805">Transcription regulation</keyword>
<evidence type="ECO:0000256" key="3">
    <source>
        <dbReference type="ARBA" id="ARBA00023015"/>
    </source>
</evidence>
<accession>A0AAJ0DLH1</accession>
<evidence type="ECO:0000259" key="7">
    <source>
        <dbReference type="SMART" id="SM00906"/>
    </source>
</evidence>
<gene>
    <name evidence="8" type="ORF">LTR09_006329</name>
</gene>
<comment type="subcellular location">
    <subcellularLocation>
        <location evidence="1">Nucleus</location>
    </subcellularLocation>
</comment>
<dbReference type="PANTHER" id="PTHR47338:SF23">
    <property type="entry name" value="ZN(II)2CYS6 TRANSCRIPTION FACTOR (EUROFUNG)"/>
    <property type="match status" value="1"/>
</dbReference>
<dbReference type="CDD" id="cd12148">
    <property type="entry name" value="fungal_TF_MHR"/>
    <property type="match status" value="1"/>
</dbReference>
<dbReference type="SMART" id="SM00906">
    <property type="entry name" value="Fungal_trans"/>
    <property type="match status" value="1"/>
</dbReference>
<evidence type="ECO:0000256" key="2">
    <source>
        <dbReference type="ARBA" id="ARBA00022723"/>
    </source>
</evidence>